<evidence type="ECO:0000256" key="2">
    <source>
        <dbReference type="ARBA" id="ARBA00022448"/>
    </source>
</evidence>
<dbReference type="RefSeq" id="WP_065411020.1">
    <property type="nucleotide sequence ID" value="NZ_MAYT01000027.1"/>
</dbReference>
<dbReference type="PROSITE" id="PS50893">
    <property type="entry name" value="ABC_TRANSPORTER_2"/>
    <property type="match status" value="1"/>
</dbReference>
<dbReference type="GO" id="GO:0005524">
    <property type="term" value="F:ATP binding"/>
    <property type="evidence" value="ECO:0007669"/>
    <property type="project" value="UniProtKB-KW"/>
</dbReference>
<keyword evidence="3" id="KW-0547">Nucleotide-binding</keyword>
<evidence type="ECO:0000313" key="10">
    <source>
        <dbReference type="EMBL" id="OCA85048.1"/>
    </source>
</evidence>
<evidence type="ECO:0000256" key="4">
    <source>
        <dbReference type="ARBA" id="ARBA00022840"/>
    </source>
</evidence>
<feature type="domain" description="ABC transporter" evidence="9">
    <location>
        <begin position="2"/>
        <end position="237"/>
    </location>
</feature>
<keyword evidence="11" id="KW-1185">Reference proteome</keyword>
<evidence type="ECO:0000256" key="1">
    <source>
        <dbReference type="ARBA" id="ARBA00005417"/>
    </source>
</evidence>
<reference evidence="11" key="1">
    <citation type="submission" date="2016-05" db="EMBL/GenBank/DDBJ databases">
        <authorList>
            <person name="Liu B."/>
            <person name="Wang J."/>
            <person name="Zhu Y."/>
            <person name="Liu G."/>
            <person name="Chen Q."/>
            <person name="Chen Z."/>
            <person name="Lan J."/>
            <person name="Che J."/>
            <person name="Ge C."/>
            <person name="Shi H."/>
            <person name="Pan Z."/>
            <person name="Liu X."/>
        </authorList>
    </citation>
    <scope>NUCLEOTIDE SEQUENCE [LARGE SCALE GENOMIC DNA]</scope>
    <source>
        <strain evidence="11">FJAT-27215</strain>
    </source>
</reference>
<dbReference type="InterPro" id="IPR003439">
    <property type="entry name" value="ABC_transporter-like_ATP-bd"/>
</dbReference>
<dbReference type="GO" id="GO:0016887">
    <property type="term" value="F:ATP hydrolysis activity"/>
    <property type="evidence" value="ECO:0007669"/>
    <property type="project" value="InterPro"/>
</dbReference>
<comment type="subunit">
    <text evidence="6">The complex is composed of two ATP-binding proteins (OpuCA), two transmembrane proteins (OpuCB and OpuCD) and a solute-binding protein (OpuCC).</text>
</comment>
<evidence type="ECO:0000259" key="9">
    <source>
        <dbReference type="PROSITE" id="PS50893"/>
    </source>
</evidence>
<dbReference type="PANTHER" id="PTHR43117">
    <property type="entry name" value="OSMOPROTECTANT IMPORT ATP-BINDING PROTEIN OSMV"/>
    <property type="match status" value="1"/>
</dbReference>
<evidence type="ECO:0000256" key="5">
    <source>
        <dbReference type="ARBA" id="ARBA00052482"/>
    </source>
</evidence>
<dbReference type="Pfam" id="PF00005">
    <property type="entry name" value="ABC_tran"/>
    <property type="match status" value="1"/>
</dbReference>
<dbReference type="InterPro" id="IPR003593">
    <property type="entry name" value="AAA+_ATPase"/>
</dbReference>
<dbReference type="InterPro" id="IPR027417">
    <property type="entry name" value="P-loop_NTPase"/>
</dbReference>
<dbReference type="SUPFAM" id="SSF52540">
    <property type="entry name" value="P-loop containing nucleoside triphosphate hydrolases"/>
    <property type="match status" value="1"/>
</dbReference>
<gene>
    <name evidence="10" type="ORF">A8F95_10170</name>
</gene>
<keyword evidence="4 10" id="KW-0067">ATP-binding</keyword>
<organism evidence="10 11">
    <name type="scientific">Pseudobacillus wudalianchiensis</name>
    <dbReference type="NCBI Taxonomy" id="1743143"/>
    <lineage>
        <taxon>Bacteria</taxon>
        <taxon>Bacillati</taxon>
        <taxon>Bacillota</taxon>
        <taxon>Bacilli</taxon>
        <taxon>Bacillales</taxon>
        <taxon>Bacillaceae</taxon>
        <taxon>Pseudobacillus</taxon>
    </lineage>
</organism>
<proteinExistence type="inferred from homology"/>
<comment type="catalytic activity">
    <reaction evidence="5">
        <text>a quaternary ammonium(out) + ATP + H2O = a quaternary ammonium(in) + ADP + phosphate + H(+)</text>
        <dbReference type="Rhea" id="RHEA:11036"/>
        <dbReference type="ChEBI" id="CHEBI:15377"/>
        <dbReference type="ChEBI" id="CHEBI:15378"/>
        <dbReference type="ChEBI" id="CHEBI:30616"/>
        <dbReference type="ChEBI" id="CHEBI:35267"/>
        <dbReference type="ChEBI" id="CHEBI:43474"/>
        <dbReference type="ChEBI" id="CHEBI:456216"/>
        <dbReference type="EC" id="7.6.2.9"/>
    </reaction>
</comment>
<dbReference type="GO" id="GO:0015418">
    <property type="term" value="F:ABC-type quaternary ammonium compound transporting activity"/>
    <property type="evidence" value="ECO:0007669"/>
    <property type="project" value="UniProtKB-EC"/>
</dbReference>
<dbReference type="FunFam" id="3.40.50.300:FF:000425">
    <property type="entry name" value="Probable ABC transporter, ATP-binding subunit"/>
    <property type="match status" value="1"/>
</dbReference>
<dbReference type="AlphaFoldDB" id="A0A1B9AMY5"/>
<name>A0A1B9AMY5_9BACI</name>
<evidence type="ECO:0000256" key="6">
    <source>
        <dbReference type="ARBA" id="ARBA00063934"/>
    </source>
</evidence>
<dbReference type="PROSITE" id="PS00211">
    <property type="entry name" value="ABC_TRANSPORTER_1"/>
    <property type="match status" value="1"/>
</dbReference>
<dbReference type="EC" id="7.6.2.9" evidence="7"/>
<comment type="caution">
    <text evidence="10">The sequence shown here is derived from an EMBL/GenBank/DDBJ whole genome shotgun (WGS) entry which is preliminary data.</text>
</comment>
<accession>A0A1B9AMY5</accession>
<evidence type="ECO:0000256" key="7">
    <source>
        <dbReference type="ARBA" id="ARBA00066388"/>
    </source>
</evidence>
<dbReference type="Gene3D" id="3.40.50.300">
    <property type="entry name" value="P-loop containing nucleotide triphosphate hydrolases"/>
    <property type="match status" value="1"/>
</dbReference>
<dbReference type="Proteomes" id="UP000092578">
    <property type="component" value="Unassembled WGS sequence"/>
</dbReference>
<dbReference type="PANTHER" id="PTHR43117:SF4">
    <property type="entry name" value="OSMOPROTECTANT IMPORT ATP-BINDING PROTEIN OSMV"/>
    <property type="match status" value="1"/>
</dbReference>
<dbReference type="SMART" id="SM00382">
    <property type="entry name" value="AAA"/>
    <property type="match status" value="1"/>
</dbReference>
<sequence length="320" mass="35996">MIQFNSVSKKYPDGTAAVQSLDLYIREGEFLILAGPSGCGKTTTLKMINRLIDATNGTITIRDKNIRDYNIHELRWNIGYVLQQIALFPHMTVEENIAVVPELKKWSRAQIKERIDELLTMVGLHPNTYRGRKPSELSGGQQQRIGVARALAADPDILLMDEPFSALDPVSREKMQNDILALQKRINKTIVFVTHDMQEAFKLGDRICLMKAGQIVQIDTPKTIFTHPANEFVHQFIGSARPLTQEIMTAAQALESLPIADKKSGGRRISADLPLEEAIEQLMDDEQIEVEKEGQIIGVLTRQSALAYLSGVLKERRMYE</sequence>
<protein>
    <recommendedName>
        <fullName evidence="8">Carnitine transport ATP-binding protein OpuCA</fullName>
        <ecNumber evidence="7">7.6.2.9</ecNumber>
    </recommendedName>
</protein>
<evidence type="ECO:0000256" key="3">
    <source>
        <dbReference type="ARBA" id="ARBA00022741"/>
    </source>
</evidence>
<evidence type="ECO:0000313" key="11">
    <source>
        <dbReference type="Proteomes" id="UP000092578"/>
    </source>
</evidence>
<dbReference type="InterPro" id="IPR017871">
    <property type="entry name" value="ABC_transporter-like_CS"/>
</dbReference>
<keyword evidence="2" id="KW-0813">Transport</keyword>
<comment type="similarity">
    <text evidence="1">Belongs to the ABC transporter superfamily.</text>
</comment>
<dbReference type="EMBL" id="MAYT01000027">
    <property type="protein sequence ID" value="OCA85048.1"/>
    <property type="molecule type" value="Genomic_DNA"/>
</dbReference>
<evidence type="ECO:0000256" key="8">
    <source>
        <dbReference type="ARBA" id="ARBA00070305"/>
    </source>
</evidence>